<evidence type="ECO:0000313" key="2">
    <source>
        <dbReference type="Proteomes" id="UP001066276"/>
    </source>
</evidence>
<proteinExistence type="predicted"/>
<dbReference type="EMBL" id="JANPWB010000002">
    <property type="protein sequence ID" value="KAJ1209160.1"/>
    <property type="molecule type" value="Genomic_DNA"/>
</dbReference>
<dbReference type="Proteomes" id="UP001066276">
    <property type="component" value="Chromosome 1_2"/>
</dbReference>
<accession>A0AAV7WA16</accession>
<keyword evidence="2" id="KW-1185">Reference proteome</keyword>
<evidence type="ECO:0000313" key="1">
    <source>
        <dbReference type="EMBL" id="KAJ1209160.1"/>
    </source>
</evidence>
<name>A0AAV7WA16_PLEWA</name>
<sequence>MRGWHYEDEETAGHLLASQLHQQEAALAIPAIQDPTGNIITCPQNIADEFANFYQKLYTPETVEDPEHCTAFLTDLRSLMAQAKLSRKWREKLSKEREKLHAEVDCAWEKTRAFRVRAGDGCPCCACWELRVSEEQVVALGAQHWVSWVRSCFSACDCVIVSSPGDATVVHYWEGPCGADTGAWGRKKVMAAARHRKVSAAREPRLSLEERLGRRGAPSSSHSSLALWPPLLPALRFLLCSSEECLTAGAAAHLPHRRVPAILA</sequence>
<dbReference type="AlphaFoldDB" id="A0AAV7WA16"/>
<gene>
    <name evidence="1" type="ORF">NDU88_004538</name>
</gene>
<protein>
    <submittedName>
        <fullName evidence="1">Uncharacterized protein</fullName>
    </submittedName>
</protein>
<organism evidence="1 2">
    <name type="scientific">Pleurodeles waltl</name>
    <name type="common">Iberian ribbed newt</name>
    <dbReference type="NCBI Taxonomy" id="8319"/>
    <lineage>
        <taxon>Eukaryota</taxon>
        <taxon>Metazoa</taxon>
        <taxon>Chordata</taxon>
        <taxon>Craniata</taxon>
        <taxon>Vertebrata</taxon>
        <taxon>Euteleostomi</taxon>
        <taxon>Amphibia</taxon>
        <taxon>Batrachia</taxon>
        <taxon>Caudata</taxon>
        <taxon>Salamandroidea</taxon>
        <taxon>Salamandridae</taxon>
        <taxon>Pleurodelinae</taxon>
        <taxon>Pleurodeles</taxon>
    </lineage>
</organism>
<comment type="caution">
    <text evidence="1">The sequence shown here is derived from an EMBL/GenBank/DDBJ whole genome shotgun (WGS) entry which is preliminary data.</text>
</comment>
<reference evidence="1" key="1">
    <citation type="journal article" date="2022" name="bioRxiv">
        <title>Sequencing and chromosome-scale assembly of the giantPleurodeles waltlgenome.</title>
        <authorList>
            <person name="Brown T."/>
            <person name="Elewa A."/>
            <person name="Iarovenko S."/>
            <person name="Subramanian E."/>
            <person name="Araus A.J."/>
            <person name="Petzold A."/>
            <person name="Susuki M."/>
            <person name="Suzuki K.-i.T."/>
            <person name="Hayashi T."/>
            <person name="Toyoda A."/>
            <person name="Oliveira C."/>
            <person name="Osipova E."/>
            <person name="Leigh N.D."/>
            <person name="Simon A."/>
            <person name="Yun M.H."/>
        </authorList>
    </citation>
    <scope>NUCLEOTIDE SEQUENCE</scope>
    <source>
        <strain evidence="1">20211129_DDA</strain>
        <tissue evidence="1">Liver</tissue>
    </source>
</reference>